<reference evidence="1" key="1">
    <citation type="submission" date="2022-11" db="EMBL/GenBank/DDBJ databases">
        <title>beta-Carotene-producing bacterium, Jeongeuplla avenae sp. nov., alleviates the salt stress of Arabidopsis seedlings.</title>
        <authorList>
            <person name="Jiang L."/>
            <person name="Lee J."/>
        </authorList>
    </citation>
    <scope>NUCLEOTIDE SEQUENCE</scope>
    <source>
        <strain evidence="1">DY_R2A_6</strain>
    </source>
</reference>
<gene>
    <name evidence="1" type="ORF">OXU80_16510</name>
</gene>
<protein>
    <submittedName>
        <fullName evidence="1">PilZ domain-containing protein</fullName>
    </submittedName>
</protein>
<proteinExistence type="predicted"/>
<accession>A0ACD4NI67</accession>
<name>A0ACD4NI67_9HYPH</name>
<sequence>MSAQTLHSPEGSDAADDSERRVAQRFRTLKRAKILFNNNFSTFDCIVRNISATGALLTLDEAVHLPREFNIRIGEEKTVHFAKLVYRRGMFAGIHFLDADASAPAEEAHVRPAAAEHVAQSSAFPAAALPPGQIRRIEPEILPLALRRAAPWARFGA</sequence>
<dbReference type="EMBL" id="CP113520">
    <property type="protein sequence ID" value="WAJ26477.1"/>
    <property type="molecule type" value="Genomic_DNA"/>
</dbReference>
<keyword evidence="2" id="KW-1185">Reference proteome</keyword>
<evidence type="ECO:0000313" key="1">
    <source>
        <dbReference type="EMBL" id="WAJ26477.1"/>
    </source>
</evidence>
<evidence type="ECO:0000313" key="2">
    <source>
        <dbReference type="Proteomes" id="UP001163223"/>
    </source>
</evidence>
<dbReference type="Proteomes" id="UP001163223">
    <property type="component" value="Chromosome"/>
</dbReference>
<organism evidence="1 2">
    <name type="scientific">Antarcticirhabdus aurantiaca</name>
    <dbReference type="NCBI Taxonomy" id="2606717"/>
    <lineage>
        <taxon>Bacteria</taxon>
        <taxon>Pseudomonadati</taxon>
        <taxon>Pseudomonadota</taxon>
        <taxon>Alphaproteobacteria</taxon>
        <taxon>Hyphomicrobiales</taxon>
        <taxon>Aurantimonadaceae</taxon>
        <taxon>Antarcticirhabdus</taxon>
    </lineage>
</organism>